<sequence length="106" mass="11550">MRTQVGTVCCSSDFLQGSHPALGVTIQHLRFSGVACPSAVAYVLCVWWSSKRFCLSSQLRRSFLGTYHLAIQQAVSGCFAFGGPLRILYMLCLVVAETEQDGGKTE</sequence>
<protein>
    <submittedName>
        <fullName evidence="1">Uncharacterized protein</fullName>
    </submittedName>
</protein>
<name>A0A388LDE3_CHABU</name>
<accession>A0A388LDE3</accession>
<reference evidence="1 2" key="1">
    <citation type="journal article" date="2018" name="Cell">
        <title>The Chara Genome: Secondary Complexity and Implications for Plant Terrestrialization.</title>
        <authorList>
            <person name="Nishiyama T."/>
            <person name="Sakayama H."/>
            <person name="Vries J.D."/>
            <person name="Buschmann H."/>
            <person name="Saint-Marcoux D."/>
            <person name="Ullrich K.K."/>
            <person name="Haas F.B."/>
            <person name="Vanderstraeten L."/>
            <person name="Becker D."/>
            <person name="Lang D."/>
            <person name="Vosolsobe S."/>
            <person name="Rombauts S."/>
            <person name="Wilhelmsson P.K.I."/>
            <person name="Janitza P."/>
            <person name="Kern R."/>
            <person name="Heyl A."/>
            <person name="Rumpler F."/>
            <person name="Villalobos L.I.A.C."/>
            <person name="Clay J.M."/>
            <person name="Skokan R."/>
            <person name="Toyoda A."/>
            <person name="Suzuki Y."/>
            <person name="Kagoshima H."/>
            <person name="Schijlen E."/>
            <person name="Tajeshwar N."/>
            <person name="Catarino B."/>
            <person name="Hetherington A.J."/>
            <person name="Saltykova A."/>
            <person name="Bonnot C."/>
            <person name="Breuninger H."/>
            <person name="Symeonidi A."/>
            <person name="Radhakrishnan G.V."/>
            <person name="Van Nieuwerburgh F."/>
            <person name="Deforce D."/>
            <person name="Chang C."/>
            <person name="Karol K.G."/>
            <person name="Hedrich R."/>
            <person name="Ulvskov P."/>
            <person name="Glockner G."/>
            <person name="Delwiche C.F."/>
            <person name="Petrasek J."/>
            <person name="Van de Peer Y."/>
            <person name="Friml J."/>
            <person name="Beilby M."/>
            <person name="Dolan L."/>
            <person name="Kohara Y."/>
            <person name="Sugano S."/>
            <person name="Fujiyama A."/>
            <person name="Delaux P.-M."/>
            <person name="Quint M."/>
            <person name="TheiBen G."/>
            <person name="Hagemann M."/>
            <person name="Harholt J."/>
            <person name="Dunand C."/>
            <person name="Zachgo S."/>
            <person name="Langdale J."/>
            <person name="Maumus F."/>
            <person name="Straeten D.V.D."/>
            <person name="Gould S.B."/>
            <person name="Rensing S.A."/>
        </authorList>
    </citation>
    <scope>NUCLEOTIDE SEQUENCE [LARGE SCALE GENOMIC DNA]</scope>
    <source>
        <strain evidence="1 2">S276</strain>
    </source>
</reference>
<dbReference type="EMBL" id="BFEA01000343">
    <property type="protein sequence ID" value="GBG80325.1"/>
    <property type="molecule type" value="Genomic_DNA"/>
</dbReference>
<organism evidence="1 2">
    <name type="scientific">Chara braunii</name>
    <name type="common">Braun's stonewort</name>
    <dbReference type="NCBI Taxonomy" id="69332"/>
    <lineage>
        <taxon>Eukaryota</taxon>
        <taxon>Viridiplantae</taxon>
        <taxon>Streptophyta</taxon>
        <taxon>Charophyceae</taxon>
        <taxon>Charales</taxon>
        <taxon>Characeae</taxon>
        <taxon>Chara</taxon>
    </lineage>
</organism>
<keyword evidence="2" id="KW-1185">Reference proteome</keyword>
<evidence type="ECO:0000313" key="1">
    <source>
        <dbReference type="EMBL" id="GBG80325.1"/>
    </source>
</evidence>
<proteinExistence type="predicted"/>
<evidence type="ECO:0000313" key="2">
    <source>
        <dbReference type="Proteomes" id="UP000265515"/>
    </source>
</evidence>
<dbReference type="Gramene" id="GBG80325">
    <property type="protein sequence ID" value="GBG80325"/>
    <property type="gene ID" value="CBR_g30693"/>
</dbReference>
<gene>
    <name evidence="1" type="ORF">CBR_g30693</name>
</gene>
<comment type="caution">
    <text evidence="1">The sequence shown here is derived from an EMBL/GenBank/DDBJ whole genome shotgun (WGS) entry which is preliminary data.</text>
</comment>
<dbReference type="Proteomes" id="UP000265515">
    <property type="component" value="Unassembled WGS sequence"/>
</dbReference>
<dbReference type="AlphaFoldDB" id="A0A388LDE3"/>